<evidence type="ECO:0000256" key="8">
    <source>
        <dbReference type="ARBA" id="ARBA00035655"/>
    </source>
</evidence>
<feature type="transmembrane region" description="Helical" evidence="9">
    <location>
        <begin position="6"/>
        <end position="26"/>
    </location>
</feature>
<dbReference type="OrthoDB" id="9814020at2"/>
<evidence type="ECO:0000313" key="10">
    <source>
        <dbReference type="EMBL" id="ALE01443.1"/>
    </source>
</evidence>
<evidence type="ECO:0000256" key="1">
    <source>
        <dbReference type="ARBA" id="ARBA00004429"/>
    </source>
</evidence>
<dbReference type="Proteomes" id="UP000068905">
    <property type="component" value="Chromosome"/>
</dbReference>
<evidence type="ECO:0000313" key="11">
    <source>
        <dbReference type="Proteomes" id="UP000068905"/>
    </source>
</evidence>
<comment type="subcellular location">
    <subcellularLocation>
        <location evidence="1">Cell inner membrane</location>
        <topology evidence="1">Multi-pass membrane protein</topology>
    </subcellularLocation>
</comment>
<keyword evidence="5 9" id="KW-0812">Transmembrane</keyword>
<organism evidence="10 11">
    <name type="scientific">Candidatus Pseudothioglobus singularis PS1</name>
    <dbReference type="NCBI Taxonomy" id="1125411"/>
    <lineage>
        <taxon>Bacteria</taxon>
        <taxon>Pseudomonadati</taxon>
        <taxon>Pseudomonadota</taxon>
        <taxon>Gammaproteobacteria</taxon>
        <taxon>Candidatus Pseudothioglobaceae</taxon>
        <taxon>Candidatus Pseudothioglobus</taxon>
    </lineage>
</organism>
<dbReference type="InterPro" id="IPR007272">
    <property type="entry name" value="Sulf_transp_TsuA/YedE"/>
</dbReference>
<accession>A0A0M4LEL8</accession>
<reference evidence="10 11" key="1">
    <citation type="journal article" date="2015" name="Genome Announc.">
        <title>Genome Sequence of 'Candidatus Thioglobus singularis' Strain PS1, a Mixotroph from the SUP05 Clade of Marine Gammaproteobacteria.</title>
        <authorList>
            <person name="Marshall K.T."/>
            <person name="Morris R.M."/>
        </authorList>
    </citation>
    <scope>NUCLEOTIDE SEQUENCE [LARGE SCALE GENOMIC DNA]</scope>
    <source>
        <strain evidence="10 11">PS1</strain>
    </source>
</reference>
<feature type="transmembrane region" description="Helical" evidence="9">
    <location>
        <begin position="114"/>
        <end position="136"/>
    </location>
</feature>
<dbReference type="GO" id="GO:0005886">
    <property type="term" value="C:plasma membrane"/>
    <property type="evidence" value="ECO:0007669"/>
    <property type="project" value="UniProtKB-SubCell"/>
</dbReference>
<evidence type="ECO:0000256" key="3">
    <source>
        <dbReference type="ARBA" id="ARBA00022475"/>
    </source>
</evidence>
<feature type="transmembrane region" description="Helical" evidence="9">
    <location>
        <begin position="74"/>
        <end position="94"/>
    </location>
</feature>
<dbReference type="STRING" id="1125411.W908_01750"/>
<evidence type="ECO:0000256" key="5">
    <source>
        <dbReference type="ARBA" id="ARBA00022692"/>
    </source>
</evidence>
<dbReference type="PATRIC" id="fig|1125411.7.peg.345"/>
<keyword evidence="6 9" id="KW-1133">Transmembrane helix</keyword>
<evidence type="ECO:0000256" key="4">
    <source>
        <dbReference type="ARBA" id="ARBA00022519"/>
    </source>
</evidence>
<name>A0A0M4LEL8_9GAMM</name>
<gene>
    <name evidence="10" type="ORF">W908_01750</name>
</gene>
<evidence type="ECO:0000256" key="6">
    <source>
        <dbReference type="ARBA" id="ARBA00022989"/>
    </source>
</evidence>
<dbReference type="Pfam" id="PF04143">
    <property type="entry name" value="Sulf_transp"/>
    <property type="match status" value="1"/>
</dbReference>
<keyword evidence="7 9" id="KW-0472">Membrane</keyword>
<keyword evidence="4" id="KW-0997">Cell inner membrane</keyword>
<comment type="similarity">
    <text evidence="8">Belongs to the TsuA/YedE (TC 9.B.102) family.</text>
</comment>
<dbReference type="RefSeq" id="WP_020023953.1">
    <property type="nucleotide sequence ID" value="NZ_CP006911.1"/>
</dbReference>
<dbReference type="AlphaFoldDB" id="A0A0M4LEL8"/>
<keyword evidence="3" id="KW-1003">Cell membrane</keyword>
<evidence type="ECO:0000256" key="2">
    <source>
        <dbReference type="ARBA" id="ARBA00022448"/>
    </source>
</evidence>
<sequence>MHNFTPISALIGGIIIGLSVVLYFYATGRLAGISGIFENAITQTSQRVSNTLFLIGLVVGPLIIYNIVLPNNPIAFEITHSYLLIIPGGFLVGFGTRLGGGCTSGHGICGIGRLSVNSMVATATFVAIGVLTVFTLQQFGIYL</sequence>
<evidence type="ECO:0000256" key="7">
    <source>
        <dbReference type="ARBA" id="ARBA00023136"/>
    </source>
</evidence>
<proteinExistence type="inferred from homology"/>
<keyword evidence="11" id="KW-1185">Reference proteome</keyword>
<dbReference type="PANTHER" id="PTHR30574">
    <property type="entry name" value="INNER MEMBRANE PROTEIN YEDE"/>
    <property type="match status" value="1"/>
</dbReference>
<feature type="transmembrane region" description="Helical" evidence="9">
    <location>
        <begin position="47"/>
        <end position="68"/>
    </location>
</feature>
<dbReference type="KEGG" id="tsn:W908_01750"/>
<evidence type="ECO:0000256" key="9">
    <source>
        <dbReference type="SAM" id="Phobius"/>
    </source>
</evidence>
<protein>
    <submittedName>
        <fullName evidence="10">Membrane protein</fullName>
    </submittedName>
</protein>
<dbReference type="PANTHER" id="PTHR30574:SF1">
    <property type="entry name" value="SULPHUR TRANSPORT DOMAIN-CONTAINING PROTEIN"/>
    <property type="match status" value="1"/>
</dbReference>
<keyword evidence="2" id="KW-0813">Transport</keyword>
<dbReference type="EMBL" id="CP006911">
    <property type="protein sequence ID" value="ALE01443.1"/>
    <property type="molecule type" value="Genomic_DNA"/>
</dbReference>